<protein>
    <submittedName>
        <fullName evidence="3">Alpha-xylosidase BoGH31A</fullName>
        <ecNumber evidence="3">3.2.1.177</ecNumber>
    </submittedName>
</protein>
<dbReference type="EC" id="3.2.1.177" evidence="3"/>
<dbReference type="PROSITE" id="PS51820">
    <property type="entry name" value="PA14"/>
    <property type="match status" value="1"/>
</dbReference>
<dbReference type="GO" id="GO:0030246">
    <property type="term" value="F:carbohydrate binding"/>
    <property type="evidence" value="ECO:0007669"/>
    <property type="project" value="InterPro"/>
</dbReference>
<dbReference type="InterPro" id="IPR048395">
    <property type="entry name" value="Glyco_hydro_31_C"/>
</dbReference>
<dbReference type="Pfam" id="PF01055">
    <property type="entry name" value="Glyco_hydro_31_2nd"/>
    <property type="match status" value="1"/>
</dbReference>
<keyword evidence="3" id="KW-0326">Glycosidase</keyword>
<dbReference type="Pfam" id="PF21365">
    <property type="entry name" value="Glyco_hydro_31_3rd"/>
    <property type="match status" value="1"/>
</dbReference>
<organism evidence="3">
    <name type="scientific">termite gut metagenome</name>
    <dbReference type="NCBI Taxonomy" id="433724"/>
    <lineage>
        <taxon>unclassified sequences</taxon>
        <taxon>metagenomes</taxon>
        <taxon>organismal metagenomes</taxon>
    </lineage>
</organism>
<accession>A0A5J4SW02</accession>
<gene>
    <name evidence="3" type="ORF">EZS27_002899</name>
</gene>
<reference evidence="3" key="1">
    <citation type="submission" date="2019-03" db="EMBL/GenBank/DDBJ databases">
        <title>Single cell metagenomics reveals metabolic interactions within the superorganism composed of flagellate Streblomastix strix and complex community of Bacteroidetes bacteria on its surface.</title>
        <authorList>
            <person name="Treitli S.C."/>
            <person name="Kolisko M."/>
            <person name="Husnik F."/>
            <person name="Keeling P."/>
            <person name="Hampl V."/>
        </authorList>
    </citation>
    <scope>NUCLEOTIDE SEQUENCE</scope>
    <source>
        <strain evidence="3">STM</strain>
    </source>
</reference>
<feature type="domain" description="PA14" evidence="2">
    <location>
        <begin position="232"/>
        <end position="372"/>
    </location>
</feature>
<dbReference type="SUPFAM" id="SSF74650">
    <property type="entry name" value="Galactose mutarotase-like"/>
    <property type="match status" value="1"/>
</dbReference>
<dbReference type="SUPFAM" id="SSF51011">
    <property type="entry name" value="Glycosyl hydrolase domain"/>
    <property type="match status" value="1"/>
</dbReference>
<dbReference type="AlphaFoldDB" id="A0A5J4SW02"/>
<sequence length="964" mass="111701">MKRHTTFHLFYLWVLGMVLLTFTSCTTNGYEKTPDGVVVKLNRQQNGDARMVRLQMIDDKIIHVSATPKKKFAEGKSLIIVPQTSTRDFEIEESEKSIVLSTKEIRAVVSMETGEVAFTDLNGDVILRENEGGGKSFTPIEVENTKGYSMRQVFESSDDEAFFGLGQHQSDEFNYKGRNEDLFQYNSKVSVPFVLSNKNYGILWDNYSWSKFGDCREYAQLDEAFKLYDAEGQEGGLTATYVPKMTGNKSVIRTESNIYYEDTKTVLHLPADFSMSGSNVTYTGEIEAKETGIYHFLLRYAGYIKVYLNNTLVVPERWRVAWNPNNYKFDANLTASKRIPLRIEWKPDGEISFCGLRVLTPISEKEQNKLSLYSEMGNEIDYYFIAGNNPDDVISGYRTLTGKSRIMPKWAMGFWQSRERYKTQEEITGTLKEFRRRHVPIDNIVLDWNYWADDAWGSHEFEQTRFPNPQKMVDDIHEMNAHLMVSVWPKFYTTTEHFKEFDRNGWMYRLPVKDSLRDWIGPGYVNSFYDAYSEGARKLFWKQIEEHLFSLGIDAWWMDASEPNIRDCIGDCTDMDYRKALSSPTTLGPSTQYFNTYALMNAKGVYEGQRGANPDKRVFQLTRSGFAGLQNYSTATWSGDIATRWEDMKAQISAGLNFSMSGVPYWTMDIGGFAVEKRYEEGQRIFDKTGMENADNKEWRELNTRWYQFGAFVPLYRSHGQFPYREIWNIAPENHPAYQSILYYTKLRYNMMPYIYSLTGMTYFNDYTIMRALVMDFGKDAKVDNIGDQYMFGPSIMVCPVYSYQARSREVYFPAGCGWYDFYTGNHIQGGQQTKAQAPYERIPLFVREGAIIPYGVDMQYTDEKPDNIITLYIYAGRNGTFTLYEDEGVNYNYEQGKYALIPFVYDDATRSLIIDERRGNFSGMLEERMFNVVLVDKGAPRPFNLHIKGKTVKYDGNKQKVEL</sequence>
<keyword evidence="3" id="KW-0378">Hydrolase</keyword>
<dbReference type="InterPro" id="IPR051816">
    <property type="entry name" value="Glycosyl_Hydrolase_31"/>
</dbReference>
<dbReference type="Gene3D" id="3.20.20.80">
    <property type="entry name" value="Glycosidases"/>
    <property type="match status" value="1"/>
</dbReference>
<name>A0A5J4SW02_9ZZZZ</name>
<dbReference type="PANTHER" id="PTHR43863:SF2">
    <property type="entry name" value="MALTASE-GLUCOAMYLASE"/>
    <property type="match status" value="1"/>
</dbReference>
<dbReference type="Gene3D" id="2.60.40.1760">
    <property type="entry name" value="glycosyl hydrolase (family 31)"/>
    <property type="match status" value="1"/>
</dbReference>
<dbReference type="SUPFAM" id="SSF56988">
    <property type="entry name" value="Anthrax protective antigen"/>
    <property type="match status" value="1"/>
</dbReference>
<dbReference type="PROSITE" id="PS51257">
    <property type="entry name" value="PROKAR_LIPOPROTEIN"/>
    <property type="match status" value="1"/>
</dbReference>
<evidence type="ECO:0000259" key="2">
    <source>
        <dbReference type="PROSITE" id="PS51820"/>
    </source>
</evidence>
<dbReference type="InterPro" id="IPR013780">
    <property type="entry name" value="Glyco_hydro_b"/>
</dbReference>
<dbReference type="InterPro" id="IPR037524">
    <property type="entry name" value="PA14/GLEYA"/>
</dbReference>
<evidence type="ECO:0000313" key="3">
    <source>
        <dbReference type="EMBL" id="KAA6349661.1"/>
    </source>
</evidence>
<comment type="caution">
    <text evidence="3">The sequence shown here is derived from an EMBL/GenBank/DDBJ whole genome shotgun (WGS) entry which is preliminary data.</text>
</comment>
<proteinExistence type="inferred from homology"/>
<dbReference type="InterPro" id="IPR025887">
    <property type="entry name" value="Glyco_hydro_31_N_dom"/>
</dbReference>
<dbReference type="InterPro" id="IPR000322">
    <property type="entry name" value="Glyco_hydro_31_TIM"/>
</dbReference>
<dbReference type="InterPro" id="IPR017853">
    <property type="entry name" value="GH"/>
</dbReference>
<dbReference type="CDD" id="cd06591">
    <property type="entry name" value="GH31_xylosidase_XylS"/>
    <property type="match status" value="1"/>
</dbReference>
<dbReference type="Gene3D" id="2.60.120.380">
    <property type="match status" value="1"/>
</dbReference>
<dbReference type="PANTHER" id="PTHR43863">
    <property type="entry name" value="HYDROLASE, PUTATIVE (AFU_ORTHOLOGUE AFUA_1G03140)-RELATED"/>
    <property type="match status" value="1"/>
</dbReference>
<dbReference type="SUPFAM" id="SSF51445">
    <property type="entry name" value="(Trans)glycosidases"/>
    <property type="match status" value="1"/>
</dbReference>
<dbReference type="CDD" id="cd14752">
    <property type="entry name" value="GH31_N"/>
    <property type="match status" value="1"/>
</dbReference>
<comment type="similarity">
    <text evidence="1">Belongs to the glycosyl hydrolase 31 family.</text>
</comment>
<dbReference type="GO" id="GO:0005975">
    <property type="term" value="P:carbohydrate metabolic process"/>
    <property type="evidence" value="ECO:0007669"/>
    <property type="project" value="InterPro"/>
</dbReference>
<dbReference type="GO" id="GO:0061634">
    <property type="term" value="F:alpha-D-xyloside xylohydrolase"/>
    <property type="evidence" value="ECO:0007669"/>
    <property type="project" value="UniProtKB-EC"/>
</dbReference>
<dbReference type="Gene3D" id="2.60.40.1180">
    <property type="entry name" value="Golgi alpha-mannosidase II"/>
    <property type="match status" value="2"/>
</dbReference>
<dbReference type="Pfam" id="PF13802">
    <property type="entry name" value="Gal_mutarotas_2"/>
    <property type="match status" value="1"/>
</dbReference>
<dbReference type="Pfam" id="PF17137">
    <property type="entry name" value="DUF5110"/>
    <property type="match status" value="1"/>
</dbReference>
<dbReference type="InterPro" id="IPR033403">
    <property type="entry name" value="DUF5110"/>
</dbReference>
<evidence type="ECO:0000256" key="1">
    <source>
        <dbReference type="ARBA" id="ARBA00007806"/>
    </source>
</evidence>
<dbReference type="EMBL" id="SNRY01000042">
    <property type="protein sequence ID" value="KAA6349661.1"/>
    <property type="molecule type" value="Genomic_DNA"/>
</dbReference>
<dbReference type="InterPro" id="IPR011013">
    <property type="entry name" value="Gal_mutarotase_sf_dom"/>
</dbReference>